<evidence type="ECO:0000313" key="3">
    <source>
        <dbReference type="Proteomes" id="UP000239471"/>
    </source>
</evidence>
<keyword evidence="3" id="KW-1185">Reference proteome</keyword>
<name>A0A2T0BDD5_9CLOT</name>
<dbReference type="EMBL" id="PVXQ01000023">
    <property type="protein sequence ID" value="PRR81855.1"/>
    <property type="molecule type" value="Genomic_DNA"/>
</dbReference>
<dbReference type="PROSITE" id="PS51202">
    <property type="entry name" value="RCK_C"/>
    <property type="match status" value="1"/>
</dbReference>
<protein>
    <recommendedName>
        <fullName evidence="1">RCK C-terminal domain-containing protein</fullName>
    </recommendedName>
</protein>
<reference evidence="2 3" key="1">
    <citation type="submission" date="2018-03" db="EMBL/GenBank/DDBJ databases">
        <title>Genome sequence of Clostridium vincentii DSM 10228.</title>
        <authorList>
            <person name="Poehlein A."/>
            <person name="Daniel R."/>
        </authorList>
    </citation>
    <scope>NUCLEOTIDE SEQUENCE [LARGE SCALE GENOMIC DNA]</scope>
    <source>
        <strain evidence="2 3">DSM 10228</strain>
    </source>
</reference>
<feature type="domain" description="RCK C-terminal" evidence="1">
    <location>
        <begin position="1"/>
        <end position="34"/>
    </location>
</feature>
<evidence type="ECO:0000259" key="1">
    <source>
        <dbReference type="PROSITE" id="PS51202"/>
    </source>
</evidence>
<dbReference type="InterPro" id="IPR006037">
    <property type="entry name" value="RCK_C"/>
</dbReference>
<evidence type="ECO:0000313" key="2">
    <source>
        <dbReference type="EMBL" id="PRR81855.1"/>
    </source>
</evidence>
<dbReference type="Gene3D" id="3.30.70.1450">
    <property type="entry name" value="Regulator of K+ conductance, C-terminal domain"/>
    <property type="match status" value="1"/>
</dbReference>
<accession>A0A2T0BDD5</accession>
<gene>
    <name evidence="2" type="ORF">CLVI_22010</name>
</gene>
<dbReference type="Proteomes" id="UP000239471">
    <property type="component" value="Unassembled WGS sequence"/>
</dbReference>
<organism evidence="2 3">
    <name type="scientific">Clostridium vincentii</name>
    <dbReference type="NCBI Taxonomy" id="52704"/>
    <lineage>
        <taxon>Bacteria</taxon>
        <taxon>Bacillati</taxon>
        <taxon>Bacillota</taxon>
        <taxon>Clostridia</taxon>
        <taxon>Eubacteriales</taxon>
        <taxon>Clostridiaceae</taxon>
        <taxon>Clostridium</taxon>
    </lineage>
</organism>
<proteinExistence type="predicted"/>
<dbReference type="GO" id="GO:0006813">
    <property type="term" value="P:potassium ion transport"/>
    <property type="evidence" value="ECO:0007669"/>
    <property type="project" value="InterPro"/>
</dbReference>
<dbReference type="GO" id="GO:0008324">
    <property type="term" value="F:monoatomic cation transmembrane transporter activity"/>
    <property type="evidence" value="ECO:0007669"/>
    <property type="project" value="InterPro"/>
</dbReference>
<dbReference type="AlphaFoldDB" id="A0A2T0BDD5"/>
<dbReference type="InterPro" id="IPR036721">
    <property type="entry name" value="RCK_C_sf"/>
</dbReference>
<sequence length="37" mass="4159">MIPRGDTRLLAGDILVLILSKEKQIAAIQELTGRRIR</sequence>
<comment type="caution">
    <text evidence="2">The sequence shown here is derived from an EMBL/GenBank/DDBJ whole genome shotgun (WGS) entry which is preliminary data.</text>
</comment>